<dbReference type="PIRSF" id="PIRSF000027">
    <property type="entry name" value="Cytc_c_prime"/>
    <property type="match status" value="1"/>
</dbReference>
<dbReference type="SUPFAM" id="SSF47175">
    <property type="entry name" value="Cytochromes"/>
    <property type="match status" value="1"/>
</dbReference>
<evidence type="ECO:0000256" key="7">
    <source>
        <dbReference type="PIRSR" id="PIRSR000027-2"/>
    </source>
</evidence>
<dbReference type="RefSeq" id="WP_005860927.1">
    <property type="nucleotide sequence ID" value="NZ_AAYA01000010.1"/>
</dbReference>
<dbReference type="Gene3D" id="1.20.120.10">
    <property type="entry name" value="Cytochrome c/b562"/>
    <property type="match status" value="1"/>
</dbReference>
<dbReference type="GO" id="GO:0022900">
    <property type="term" value="P:electron transport chain"/>
    <property type="evidence" value="ECO:0007669"/>
    <property type="project" value="InterPro"/>
</dbReference>
<keyword evidence="1" id="KW-0813">Transport</keyword>
<comment type="PTM">
    <text evidence="7">Binds 1 heme group per subunit.</text>
</comment>
<feature type="chain" id="PRO_5002655063" evidence="8">
    <location>
        <begin position="21"/>
        <end position="150"/>
    </location>
</feature>
<feature type="binding site" description="covalent" evidence="7">
    <location>
        <position position="142"/>
    </location>
    <ligand>
        <name>heme c</name>
        <dbReference type="ChEBI" id="CHEBI:61717"/>
    </ligand>
</feature>
<comment type="caution">
    <text evidence="9">The sequence shown here is derived from an EMBL/GenBank/DDBJ whole genome shotgun (WGS) entry which is preliminary data.</text>
</comment>
<accession>A3K6G2</accession>
<organism evidence="9 10">
    <name type="scientific">Sagittula stellata (strain ATCC 700073 / DSM 11524 / E-37)</name>
    <dbReference type="NCBI Taxonomy" id="388399"/>
    <lineage>
        <taxon>Bacteria</taxon>
        <taxon>Pseudomonadati</taxon>
        <taxon>Pseudomonadota</taxon>
        <taxon>Alphaproteobacteria</taxon>
        <taxon>Rhodobacterales</taxon>
        <taxon>Roseobacteraceae</taxon>
        <taxon>Sagittula</taxon>
    </lineage>
</organism>
<keyword evidence="3 6" id="KW-0479">Metal-binding</keyword>
<protein>
    <submittedName>
        <fullName evidence="9">Cytochrome c-554</fullName>
    </submittedName>
</protein>
<reference evidence="9 10" key="1">
    <citation type="submission" date="2006-06" db="EMBL/GenBank/DDBJ databases">
        <authorList>
            <person name="Moran M.A."/>
            <person name="Ferriera S."/>
            <person name="Johnson J."/>
            <person name="Kravitz S."/>
            <person name="Beeson K."/>
            <person name="Sutton G."/>
            <person name="Rogers Y.-H."/>
            <person name="Friedman R."/>
            <person name="Frazier M."/>
            <person name="Venter J.C."/>
        </authorList>
    </citation>
    <scope>NUCLEOTIDE SEQUENCE [LARGE SCALE GENOMIC DNA]</scope>
    <source>
        <strain evidence="9 10">E-37</strain>
    </source>
</reference>
<feature type="binding site" description="covalent" evidence="7">
    <location>
        <position position="139"/>
    </location>
    <ligand>
        <name>heme c</name>
        <dbReference type="ChEBI" id="CHEBI:61717"/>
    </ligand>
</feature>
<proteinExistence type="predicted"/>
<keyword evidence="5 6" id="KW-0408">Iron</keyword>
<dbReference type="eggNOG" id="COG3909">
    <property type="taxonomic scope" value="Bacteria"/>
</dbReference>
<keyword evidence="8" id="KW-0732">Signal</keyword>
<dbReference type="GO" id="GO:0042597">
    <property type="term" value="C:periplasmic space"/>
    <property type="evidence" value="ECO:0007669"/>
    <property type="project" value="InterPro"/>
</dbReference>
<dbReference type="Proteomes" id="UP000005713">
    <property type="component" value="Unassembled WGS sequence"/>
</dbReference>
<dbReference type="OrthoDB" id="7596534at2"/>
<dbReference type="PROSITE" id="PS51009">
    <property type="entry name" value="CYTCII"/>
    <property type="match status" value="1"/>
</dbReference>
<evidence type="ECO:0000313" key="10">
    <source>
        <dbReference type="Proteomes" id="UP000005713"/>
    </source>
</evidence>
<dbReference type="PRINTS" id="PR00608">
    <property type="entry name" value="CYTCHROMECII"/>
</dbReference>
<evidence type="ECO:0000313" key="9">
    <source>
        <dbReference type="EMBL" id="EBA07312.1"/>
    </source>
</evidence>
<dbReference type="InterPro" id="IPR015984">
    <property type="entry name" value="Cyt_c_prime_subgr"/>
</dbReference>
<keyword evidence="4" id="KW-0249">Electron transport</keyword>
<name>A3K6G2_SAGS3</name>
<evidence type="ECO:0000256" key="3">
    <source>
        <dbReference type="ARBA" id="ARBA00022723"/>
    </source>
</evidence>
<evidence type="ECO:0000256" key="8">
    <source>
        <dbReference type="SAM" id="SignalP"/>
    </source>
</evidence>
<feature type="binding site" description="axial binding residue" evidence="6">
    <location>
        <position position="143"/>
    </location>
    <ligand>
        <name>heme c</name>
        <dbReference type="ChEBI" id="CHEBI:61717"/>
    </ligand>
    <ligandPart>
        <name>Fe</name>
        <dbReference type="ChEBI" id="CHEBI:18248"/>
    </ligandPart>
</feature>
<evidence type="ECO:0000256" key="5">
    <source>
        <dbReference type="ARBA" id="ARBA00023004"/>
    </source>
</evidence>
<dbReference type="InterPro" id="IPR012127">
    <property type="entry name" value="Cyt_c_prime"/>
</dbReference>
<evidence type="ECO:0000256" key="6">
    <source>
        <dbReference type="PIRSR" id="PIRSR000027-1"/>
    </source>
</evidence>
<keyword evidence="2 7" id="KW-0349">Heme</keyword>
<dbReference type="GO" id="GO:0005506">
    <property type="term" value="F:iron ion binding"/>
    <property type="evidence" value="ECO:0007669"/>
    <property type="project" value="InterPro"/>
</dbReference>
<dbReference type="GO" id="GO:0020037">
    <property type="term" value="F:heme binding"/>
    <property type="evidence" value="ECO:0007669"/>
    <property type="project" value="InterPro"/>
</dbReference>
<evidence type="ECO:0000256" key="2">
    <source>
        <dbReference type="ARBA" id="ARBA00022617"/>
    </source>
</evidence>
<dbReference type="EMBL" id="AAYA01000010">
    <property type="protein sequence ID" value="EBA07312.1"/>
    <property type="molecule type" value="Genomic_DNA"/>
</dbReference>
<feature type="signal peptide" evidence="8">
    <location>
        <begin position="1"/>
        <end position="20"/>
    </location>
</feature>
<gene>
    <name evidence="9" type="ORF">SSE37_06734</name>
</gene>
<evidence type="ECO:0000256" key="1">
    <source>
        <dbReference type="ARBA" id="ARBA00022448"/>
    </source>
</evidence>
<dbReference type="InterPro" id="IPR010980">
    <property type="entry name" value="Cyt_c/b562"/>
</dbReference>
<evidence type="ECO:0000256" key="4">
    <source>
        <dbReference type="ARBA" id="ARBA00022982"/>
    </source>
</evidence>
<dbReference type="AlphaFoldDB" id="A3K6G2"/>
<sequence>MKKTITVFAALAVCATAATAQDLPQPVKARQGQFNILALNLGVLGGMAKGAVPYDAEAAQAAADNIVAITSLNQAAMWPEGTDSMSIDGTRAQPVIWEKMDDFHSKWEDLGAAATEMASAAGTGQQALGPMLGKVGGACKACHDTYRAPE</sequence>
<keyword evidence="10" id="KW-1185">Reference proteome</keyword>
<dbReference type="InterPro" id="IPR002321">
    <property type="entry name" value="Cyt_c_II"/>
</dbReference>
<dbReference type="Pfam" id="PF01322">
    <property type="entry name" value="Cytochrom_C_2"/>
    <property type="match status" value="1"/>
</dbReference>
<dbReference type="GO" id="GO:0009055">
    <property type="term" value="F:electron transfer activity"/>
    <property type="evidence" value="ECO:0007669"/>
    <property type="project" value="InterPro"/>
</dbReference>